<evidence type="ECO:0000256" key="5">
    <source>
        <dbReference type="RuleBase" id="RU361277"/>
    </source>
</evidence>
<dbReference type="InterPro" id="IPR013149">
    <property type="entry name" value="ADH-like_C"/>
</dbReference>
<dbReference type="PROSITE" id="PS00065">
    <property type="entry name" value="D_2_HYDROXYACID_DH_1"/>
    <property type="match status" value="1"/>
</dbReference>
<dbReference type="InterPro" id="IPR013154">
    <property type="entry name" value="ADH-like_N"/>
</dbReference>
<dbReference type="SMART" id="SM00829">
    <property type="entry name" value="PKS_ER"/>
    <property type="match status" value="1"/>
</dbReference>
<dbReference type="PANTHER" id="PTHR42683">
    <property type="entry name" value="ALDEHYDE REDUCTASE"/>
    <property type="match status" value="1"/>
</dbReference>
<evidence type="ECO:0000256" key="1">
    <source>
        <dbReference type="ARBA" id="ARBA00001947"/>
    </source>
</evidence>
<dbReference type="InterPro" id="IPR011032">
    <property type="entry name" value="GroES-like_sf"/>
</dbReference>
<reference evidence="7 8" key="1">
    <citation type="submission" date="2020-08" db="EMBL/GenBank/DDBJ databases">
        <title>Genomic Encyclopedia of Type Strains, Phase IV (KMG-IV): sequencing the most valuable type-strain genomes for metagenomic binning, comparative biology and taxonomic classification.</title>
        <authorList>
            <person name="Goeker M."/>
        </authorList>
    </citation>
    <scope>NUCLEOTIDE SEQUENCE [LARGE SCALE GENOMIC DNA]</scope>
    <source>
        <strain evidence="7 8">DSM 101806</strain>
    </source>
</reference>
<dbReference type="AlphaFoldDB" id="A0A7W6NYS1"/>
<dbReference type="GO" id="GO:0008270">
    <property type="term" value="F:zinc ion binding"/>
    <property type="evidence" value="ECO:0007669"/>
    <property type="project" value="InterPro"/>
</dbReference>
<dbReference type="SUPFAM" id="SSF50129">
    <property type="entry name" value="GroES-like"/>
    <property type="match status" value="1"/>
</dbReference>
<sequence>MTTQAKAYAAQSATTPLAPFTFERRDLLPDDVSIDILFCGVCHSDLHTVRSEWDGTLFPSVPGHEIVGRVSAVGGDVTKFAVGDLVGVGCMVDSCGHCPSCDAGEEQYCETTGFVGTYNGPDAHLGGHTFGGYSDHIVVKEGFVLKVSHDEKDLAAVAPLLCAGITTYSPLRHWNAGPGKKVGVVGIGGLGHMGIKIAAAMGAHVVAFTTSASKIEDARKLGAHEVVVSRNAEEMAAHANSFDFILNTVAASHNLDDFTALLKRDGTLTLVGVPEHEHPSPSVMNLVFKRRSIAGSLIGGIAETQEMLDFCHQHGLTADIETIRMDEIETAYDRMVKSDVKYRFVIDMASLKQEG</sequence>
<dbReference type="FunFam" id="3.40.50.720:FF:000022">
    <property type="entry name" value="Cinnamyl alcohol dehydrogenase"/>
    <property type="match status" value="1"/>
</dbReference>
<dbReference type="EMBL" id="JACIEH010000003">
    <property type="protein sequence ID" value="MBB4100071.1"/>
    <property type="molecule type" value="Genomic_DNA"/>
</dbReference>
<keyword evidence="4 7" id="KW-0560">Oxidoreductase</keyword>
<dbReference type="InterPro" id="IPR029752">
    <property type="entry name" value="D-isomer_DH_CS1"/>
</dbReference>
<evidence type="ECO:0000256" key="2">
    <source>
        <dbReference type="ARBA" id="ARBA00022723"/>
    </source>
</evidence>
<evidence type="ECO:0000256" key="4">
    <source>
        <dbReference type="ARBA" id="ARBA00023002"/>
    </source>
</evidence>
<keyword evidence="8" id="KW-1185">Reference proteome</keyword>
<dbReference type="SUPFAM" id="SSF51735">
    <property type="entry name" value="NAD(P)-binding Rossmann-fold domains"/>
    <property type="match status" value="1"/>
</dbReference>
<comment type="similarity">
    <text evidence="5">Belongs to the zinc-containing alcohol dehydrogenase family.</text>
</comment>
<dbReference type="InterPro" id="IPR036291">
    <property type="entry name" value="NAD(P)-bd_dom_sf"/>
</dbReference>
<dbReference type="Proteomes" id="UP000557392">
    <property type="component" value="Unassembled WGS sequence"/>
</dbReference>
<keyword evidence="2 5" id="KW-0479">Metal-binding</keyword>
<dbReference type="Pfam" id="PF00107">
    <property type="entry name" value="ADH_zinc_N"/>
    <property type="match status" value="1"/>
</dbReference>
<comment type="caution">
    <text evidence="7">The sequence shown here is derived from an EMBL/GenBank/DDBJ whole genome shotgun (WGS) entry which is preliminary data.</text>
</comment>
<comment type="cofactor">
    <cofactor evidence="1 5">
        <name>Zn(2+)</name>
        <dbReference type="ChEBI" id="CHEBI:29105"/>
    </cofactor>
</comment>
<proteinExistence type="inferred from homology"/>
<dbReference type="CDD" id="cd05283">
    <property type="entry name" value="CAD1"/>
    <property type="match status" value="1"/>
</dbReference>
<dbReference type="PROSITE" id="PS00059">
    <property type="entry name" value="ADH_ZINC"/>
    <property type="match status" value="1"/>
</dbReference>
<dbReference type="InterPro" id="IPR020843">
    <property type="entry name" value="ER"/>
</dbReference>
<dbReference type="Gene3D" id="3.40.50.720">
    <property type="entry name" value="NAD(P)-binding Rossmann-like Domain"/>
    <property type="match status" value="1"/>
</dbReference>
<gene>
    <name evidence="7" type="ORF">GGR46_003643</name>
</gene>
<protein>
    <submittedName>
        <fullName evidence="7">Putative zinc-type alcohol dehydrogenase-like protein</fullName>
        <ecNumber evidence="7">1.-.-.-</ecNumber>
    </submittedName>
</protein>
<accession>A0A7W6NYS1</accession>
<dbReference type="GO" id="GO:0008106">
    <property type="term" value="F:alcohol dehydrogenase (NADP+) activity"/>
    <property type="evidence" value="ECO:0007669"/>
    <property type="project" value="UniProtKB-ARBA"/>
</dbReference>
<evidence type="ECO:0000259" key="6">
    <source>
        <dbReference type="SMART" id="SM00829"/>
    </source>
</evidence>
<evidence type="ECO:0000313" key="8">
    <source>
        <dbReference type="Proteomes" id="UP000557392"/>
    </source>
</evidence>
<dbReference type="EC" id="1.-.-.-" evidence="7"/>
<dbReference type="Pfam" id="PF08240">
    <property type="entry name" value="ADH_N"/>
    <property type="match status" value="1"/>
</dbReference>
<dbReference type="Gene3D" id="3.90.180.10">
    <property type="entry name" value="Medium-chain alcohol dehydrogenases, catalytic domain"/>
    <property type="match status" value="1"/>
</dbReference>
<organism evidence="7 8">
    <name type="scientific">Sphingomonas kyeonggiensis</name>
    <dbReference type="NCBI Taxonomy" id="1268553"/>
    <lineage>
        <taxon>Bacteria</taxon>
        <taxon>Pseudomonadati</taxon>
        <taxon>Pseudomonadota</taxon>
        <taxon>Alphaproteobacteria</taxon>
        <taxon>Sphingomonadales</taxon>
        <taxon>Sphingomonadaceae</taxon>
        <taxon>Sphingomonas</taxon>
    </lineage>
</organism>
<evidence type="ECO:0000256" key="3">
    <source>
        <dbReference type="ARBA" id="ARBA00022833"/>
    </source>
</evidence>
<evidence type="ECO:0000313" key="7">
    <source>
        <dbReference type="EMBL" id="MBB4100071.1"/>
    </source>
</evidence>
<keyword evidence="3 5" id="KW-0862">Zinc</keyword>
<feature type="domain" description="Enoyl reductase (ER)" evidence="6">
    <location>
        <begin position="12"/>
        <end position="346"/>
    </location>
</feature>
<name>A0A7W6NYS1_9SPHN</name>
<dbReference type="InterPro" id="IPR002328">
    <property type="entry name" value="ADH_Zn_CS"/>
</dbReference>
<dbReference type="RefSeq" id="WP_183999401.1">
    <property type="nucleotide sequence ID" value="NZ_JACIEH010000003.1"/>
</dbReference>
<dbReference type="InterPro" id="IPR047109">
    <property type="entry name" value="CAD-like"/>
</dbReference>